<keyword evidence="10" id="KW-1185">Reference proteome</keyword>
<reference evidence="9 10" key="1">
    <citation type="submission" date="2020-08" db="EMBL/GenBank/DDBJ databases">
        <title>Novel species isolated from subtropical streams in China.</title>
        <authorList>
            <person name="Lu H."/>
        </authorList>
    </citation>
    <scope>NUCLEOTIDE SEQUENCE [LARGE SCALE GENOMIC DNA]</scope>
    <source>
        <strain evidence="9 10">CY18W</strain>
    </source>
</reference>
<keyword evidence="2" id="KW-1003">Cell membrane</keyword>
<dbReference type="InterPro" id="IPR035965">
    <property type="entry name" value="PAS-like_dom_sf"/>
</dbReference>
<dbReference type="Pfam" id="PF13188">
    <property type="entry name" value="PAS_8"/>
    <property type="match status" value="1"/>
</dbReference>
<dbReference type="Gene3D" id="3.30.450.20">
    <property type="entry name" value="PAS domain"/>
    <property type="match status" value="3"/>
</dbReference>
<sequence length="1065" mass="119042">METGGIRKERDAPILALALCICLIAAAIIGQSWWSMAQDKSLTINAAQEHNFLAVRVLEEHASEVLNDARQVMNVVSDEVMTETRLLPSDEALIRQMLLRQRQESEFINTLSLINLNGKRWVSSEKAELPPEAQRSLAHLKYLLDNPTDTKAVLGKPFRLANSGHWVLPIAKSFFDLKGQQLGLIQIDVDLSYFQDFYERIAQGSGATIALLDDAGHVLTGTADVARSDKTGEGFPASVVGQIQQSKSTEGALKDDSSDGRNLLISYRKISEFPLTLLYSREMKAILTDWNARVTQKIIVTSVTAGFIFILALLLLWQIRHLRDSRSRLLASESRYRHLFQGAQDAILLIGRDYTYVDCNPAAVSLFGLNNMSDVIGQKVGRFSPSDQQVSGLDSRDRDLLVMTLTDRAFKGEAPRFEWSTIRNEQIQYNEISLTRVEVNGEVLVFCVVRDINARKYTELLIEGQNQLLQLMSGDEDLPFILEATSQFVEKLCPHWRCGIQLLSEDRRSFAQATGSRFPAVLLKQIPGMTVSHGSGIWSEVVLTTKPAYLPDFLHAPAMQFVNDVETLSEFGSCSASPIFGKNGQLLGSFTLFSYSKQALSEKDLGLIRITVDIAGIAIEGRRSEKKILQLAHYDELTGLPNRFLYNQHLSRSLAIAERNRSQLAVLFLDLDRFKNINDTFGHDEGDQVLRTVARSFRLCLRESDIIARIGGDEFILLIDQFSEARDLGDVADKLLFEAAQPFEINGQECQLSASIGIATFPADGKDAQTLLKNADIAMYRAKNKGKDNYQFYASEMNTHTVERLAFEARLRKALERREFVVHYQPKLDVVSGRIVGAEALVRWNHPERGLLSPLDFISLAEEAGLVARLGMLVLDIACRDILSFRAVDKDFGRVAINLSGSQFNDAHMLDEVKSVVDFWRVPSNSIEFEITESMVMHNREQAIELMDGLKDAGFTLSIDDFGTGYSSLAYLKRFPVDSVKVDRSFIKDIPDDPNDTAIVMAIVAMAHTLGIKVIAEGVDSATQLATLRECKCDEYQGFYFSKAVPDKEFLQLLQRQTRLGMPGG</sequence>
<evidence type="ECO:0000256" key="2">
    <source>
        <dbReference type="ARBA" id="ARBA00022475"/>
    </source>
</evidence>
<dbReference type="Pfam" id="PF02743">
    <property type="entry name" value="dCache_1"/>
    <property type="match status" value="1"/>
</dbReference>
<evidence type="ECO:0000313" key="10">
    <source>
        <dbReference type="Proteomes" id="UP000650424"/>
    </source>
</evidence>
<gene>
    <name evidence="9" type="ORF">H8L32_09530</name>
</gene>
<keyword evidence="5 6" id="KW-0472">Membrane</keyword>
<feature type="transmembrane region" description="Helical" evidence="6">
    <location>
        <begin position="12"/>
        <end position="34"/>
    </location>
</feature>
<dbReference type="RefSeq" id="WP_186946958.1">
    <property type="nucleotide sequence ID" value="NZ_JACOGF010000004.1"/>
</dbReference>
<evidence type="ECO:0000259" key="8">
    <source>
        <dbReference type="PROSITE" id="PS50887"/>
    </source>
</evidence>
<feature type="transmembrane region" description="Helical" evidence="6">
    <location>
        <begin position="298"/>
        <end position="319"/>
    </location>
</feature>
<dbReference type="Gene3D" id="3.30.450.40">
    <property type="match status" value="1"/>
</dbReference>
<dbReference type="SUPFAM" id="SSF55073">
    <property type="entry name" value="Nucleotide cyclase"/>
    <property type="match status" value="1"/>
</dbReference>
<evidence type="ECO:0000256" key="6">
    <source>
        <dbReference type="SAM" id="Phobius"/>
    </source>
</evidence>
<dbReference type="CDD" id="cd18773">
    <property type="entry name" value="PDC1_HK_sensor"/>
    <property type="match status" value="1"/>
</dbReference>
<dbReference type="InterPro" id="IPR033479">
    <property type="entry name" value="dCache_1"/>
</dbReference>
<dbReference type="SUPFAM" id="SSF55781">
    <property type="entry name" value="GAF domain-like"/>
    <property type="match status" value="1"/>
</dbReference>
<dbReference type="InterPro" id="IPR043128">
    <property type="entry name" value="Rev_trsase/Diguanyl_cyclase"/>
</dbReference>
<organism evidence="9 10">
    <name type="scientific">Undibacterium hunanense</name>
    <dbReference type="NCBI Taxonomy" id="2762292"/>
    <lineage>
        <taxon>Bacteria</taxon>
        <taxon>Pseudomonadati</taxon>
        <taxon>Pseudomonadota</taxon>
        <taxon>Betaproteobacteria</taxon>
        <taxon>Burkholderiales</taxon>
        <taxon>Oxalobacteraceae</taxon>
        <taxon>Undibacterium</taxon>
    </lineage>
</organism>
<evidence type="ECO:0000256" key="5">
    <source>
        <dbReference type="ARBA" id="ARBA00023136"/>
    </source>
</evidence>
<accession>A0ABR6ZP79</accession>
<dbReference type="EMBL" id="JACOGF010000004">
    <property type="protein sequence ID" value="MBC3917711.1"/>
    <property type="molecule type" value="Genomic_DNA"/>
</dbReference>
<dbReference type="CDD" id="cd12915">
    <property type="entry name" value="PDC2_DGC_like"/>
    <property type="match status" value="1"/>
</dbReference>
<dbReference type="PROSITE" id="PS50887">
    <property type="entry name" value="GGDEF"/>
    <property type="match status" value="1"/>
</dbReference>
<comment type="caution">
    <text evidence="9">The sequence shown here is derived from an EMBL/GenBank/DDBJ whole genome shotgun (WGS) entry which is preliminary data.</text>
</comment>
<dbReference type="Gene3D" id="3.30.70.270">
    <property type="match status" value="1"/>
</dbReference>
<dbReference type="InterPro" id="IPR001633">
    <property type="entry name" value="EAL_dom"/>
</dbReference>
<dbReference type="NCBIfam" id="TIGR00229">
    <property type="entry name" value="sensory_box"/>
    <property type="match status" value="1"/>
</dbReference>
<dbReference type="PROSITE" id="PS50883">
    <property type="entry name" value="EAL"/>
    <property type="match status" value="1"/>
</dbReference>
<keyword evidence="4 6" id="KW-1133">Transmembrane helix</keyword>
<dbReference type="InterPro" id="IPR035919">
    <property type="entry name" value="EAL_sf"/>
</dbReference>
<dbReference type="InterPro" id="IPR000014">
    <property type="entry name" value="PAS"/>
</dbReference>
<dbReference type="Pfam" id="PF00990">
    <property type="entry name" value="GGDEF"/>
    <property type="match status" value="1"/>
</dbReference>
<feature type="domain" description="GGDEF" evidence="8">
    <location>
        <begin position="662"/>
        <end position="795"/>
    </location>
</feature>
<dbReference type="InterPro" id="IPR052155">
    <property type="entry name" value="Biofilm_reg_signaling"/>
</dbReference>
<evidence type="ECO:0000256" key="3">
    <source>
        <dbReference type="ARBA" id="ARBA00022692"/>
    </source>
</evidence>
<dbReference type="PANTHER" id="PTHR44757">
    <property type="entry name" value="DIGUANYLATE CYCLASE DGCP"/>
    <property type="match status" value="1"/>
</dbReference>
<dbReference type="InterPro" id="IPR029016">
    <property type="entry name" value="GAF-like_dom_sf"/>
</dbReference>
<dbReference type="Pfam" id="PF00563">
    <property type="entry name" value="EAL"/>
    <property type="match status" value="1"/>
</dbReference>
<evidence type="ECO:0000259" key="7">
    <source>
        <dbReference type="PROSITE" id="PS50883"/>
    </source>
</evidence>
<dbReference type="PANTHER" id="PTHR44757:SF2">
    <property type="entry name" value="BIOFILM ARCHITECTURE MAINTENANCE PROTEIN MBAA"/>
    <property type="match status" value="1"/>
</dbReference>
<dbReference type="InterPro" id="IPR029787">
    <property type="entry name" value="Nucleotide_cyclase"/>
</dbReference>
<keyword evidence="3 6" id="KW-0812">Transmembrane</keyword>
<dbReference type="CDD" id="cd00130">
    <property type="entry name" value="PAS"/>
    <property type="match status" value="1"/>
</dbReference>
<dbReference type="InterPro" id="IPR000160">
    <property type="entry name" value="GGDEF_dom"/>
</dbReference>
<dbReference type="SUPFAM" id="SSF141868">
    <property type="entry name" value="EAL domain-like"/>
    <property type="match status" value="1"/>
</dbReference>
<dbReference type="Gene3D" id="3.20.20.450">
    <property type="entry name" value="EAL domain"/>
    <property type="match status" value="1"/>
</dbReference>
<feature type="domain" description="EAL" evidence="7">
    <location>
        <begin position="804"/>
        <end position="1058"/>
    </location>
</feature>
<proteinExistence type="predicted"/>
<comment type="subcellular location">
    <subcellularLocation>
        <location evidence="1">Cell membrane</location>
        <topology evidence="1">Multi-pass membrane protein</topology>
    </subcellularLocation>
</comment>
<dbReference type="CDD" id="cd01949">
    <property type="entry name" value="GGDEF"/>
    <property type="match status" value="1"/>
</dbReference>
<dbReference type="Proteomes" id="UP000650424">
    <property type="component" value="Unassembled WGS sequence"/>
</dbReference>
<evidence type="ECO:0000256" key="4">
    <source>
        <dbReference type="ARBA" id="ARBA00022989"/>
    </source>
</evidence>
<dbReference type="CDD" id="cd01948">
    <property type="entry name" value="EAL"/>
    <property type="match status" value="1"/>
</dbReference>
<evidence type="ECO:0000256" key="1">
    <source>
        <dbReference type="ARBA" id="ARBA00004651"/>
    </source>
</evidence>
<dbReference type="SMART" id="SM00267">
    <property type="entry name" value="GGDEF"/>
    <property type="match status" value="1"/>
</dbReference>
<dbReference type="SUPFAM" id="SSF55785">
    <property type="entry name" value="PYP-like sensor domain (PAS domain)"/>
    <property type="match status" value="1"/>
</dbReference>
<dbReference type="SMART" id="SM00052">
    <property type="entry name" value="EAL"/>
    <property type="match status" value="1"/>
</dbReference>
<protein>
    <submittedName>
        <fullName evidence="9">EAL domain-containing protein</fullName>
    </submittedName>
</protein>
<name>A0ABR6ZP79_9BURK</name>
<dbReference type="NCBIfam" id="TIGR00254">
    <property type="entry name" value="GGDEF"/>
    <property type="match status" value="1"/>
</dbReference>
<dbReference type="Pfam" id="PF13185">
    <property type="entry name" value="GAF_2"/>
    <property type="match status" value="1"/>
</dbReference>
<evidence type="ECO:0000313" key="9">
    <source>
        <dbReference type="EMBL" id="MBC3917711.1"/>
    </source>
</evidence>
<dbReference type="InterPro" id="IPR003018">
    <property type="entry name" value="GAF"/>
</dbReference>